<keyword evidence="4 6" id="KW-0472">Membrane</keyword>
<comment type="similarity">
    <text evidence="5">Belongs to the major facilitator superfamily. CAR1 family.</text>
</comment>
<feature type="transmembrane region" description="Helical" evidence="6">
    <location>
        <begin position="175"/>
        <end position="194"/>
    </location>
</feature>
<dbReference type="PANTHER" id="PTHR23502:SF163">
    <property type="entry name" value="MAJOR FACILITATOR SUPERFAMILY (MFS) PROFILE DOMAIN-CONTAINING PROTEIN"/>
    <property type="match status" value="1"/>
</dbReference>
<feature type="transmembrane region" description="Helical" evidence="6">
    <location>
        <begin position="270"/>
        <end position="294"/>
    </location>
</feature>
<dbReference type="EMBL" id="MU007126">
    <property type="protein sequence ID" value="KAF2418676.1"/>
    <property type="molecule type" value="Genomic_DNA"/>
</dbReference>
<reference evidence="8" key="1">
    <citation type="journal article" date="2020" name="Stud. Mycol.">
        <title>101 Dothideomycetes genomes: a test case for predicting lifestyles and emergence of pathogens.</title>
        <authorList>
            <person name="Haridas S."/>
            <person name="Albert R."/>
            <person name="Binder M."/>
            <person name="Bloem J."/>
            <person name="Labutti K."/>
            <person name="Salamov A."/>
            <person name="Andreopoulos B."/>
            <person name="Baker S."/>
            <person name="Barry K."/>
            <person name="Bills G."/>
            <person name="Bluhm B."/>
            <person name="Cannon C."/>
            <person name="Castanera R."/>
            <person name="Culley D."/>
            <person name="Daum C."/>
            <person name="Ezra D."/>
            <person name="Gonzalez J."/>
            <person name="Henrissat B."/>
            <person name="Kuo A."/>
            <person name="Liang C."/>
            <person name="Lipzen A."/>
            <person name="Lutzoni F."/>
            <person name="Magnuson J."/>
            <person name="Mondo S."/>
            <person name="Nolan M."/>
            <person name="Ohm R."/>
            <person name="Pangilinan J."/>
            <person name="Park H.-J."/>
            <person name="Ramirez L."/>
            <person name="Alfaro M."/>
            <person name="Sun H."/>
            <person name="Tritt A."/>
            <person name="Yoshinaga Y."/>
            <person name="Zwiers L.-H."/>
            <person name="Turgeon B."/>
            <person name="Goodwin S."/>
            <person name="Spatafora J."/>
            <person name="Crous P."/>
            <person name="Grigoriev I."/>
        </authorList>
    </citation>
    <scope>NUCLEOTIDE SEQUENCE</scope>
    <source>
        <strain evidence="8">CBS 130266</strain>
    </source>
</reference>
<evidence type="ECO:0000313" key="9">
    <source>
        <dbReference type="Proteomes" id="UP000800235"/>
    </source>
</evidence>
<feature type="transmembrane region" description="Helical" evidence="6">
    <location>
        <begin position="314"/>
        <end position="335"/>
    </location>
</feature>
<evidence type="ECO:0000256" key="4">
    <source>
        <dbReference type="ARBA" id="ARBA00023136"/>
    </source>
</evidence>
<dbReference type="GO" id="GO:0022857">
    <property type="term" value="F:transmembrane transporter activity"/>
    <property type="evidence" value="ECO:0007669"/>
    <property type="project" value="InterPro"/>
</dbReference>
<keyword evidence="3 6" id="KW-1133">Transmembrane helix</keyword>
<dbReference type="Proteomes" id="UP000800235">
    <property type="component" value="Unassembled WGS sequence"/>
</dbReference>
<keyword evidence="2 6" id="KW-0812">Transmembrane</keyword>
<feature type="transmembrane region" description="Helical" evidence="6">
    <location>
        <begin position="383"/>
        <end position="407"/>
    </location>
</feature>
<feature type="transmembrane region" description="Helical" evidence="6">
    <location>
        <begin position="446"/>
        <end position="468"/>
    </location>
</feature>
<dbReference type="InterPro" id="IPR011701">
    <property type="entry name" value="MFS"/>
</dbReference>
<sequence>MDETQPLLRRFSRPEDGDSREAVLNGLLRFDSKGDEDNPMEWSNSYKWGVILLLAFMAFSVTFTCIGIVPIASQIVFDLEGEENKSTSVLLVTIWELGEAAGPLIIAPLSELWGRYPIYNIANIFFILWSVVAACSQSSTLFIFARFFTGCAVASNVLNPAIIGDILPPERRGTAMATLMLAPLLGGAIGPAIAGAITETIGWRNVLWGAALVTGVCELTFLTLLRETYKLRILKKKAARLRKDVEASSTMEEENTLLTIWTSIKRPATVFFGSLVLQLLSFYMAITFAFFYIMSTTFPVILREVYGFSPAMTGTSFMSFSLGSSFGIIVCNSFLDKIYVKMRDANNGKAKPEFRMPLVIISAFTLPAAIILMGWTAQNHWPVAILLISVGLLGHCLLIGMVPLVAYVVDATGLYSASALTAVLITRCLMGTFLPLVVPPLVDRLGWGYGFVVLAGVCLAVAPIPLVIMRYGEVWRQRSEYTNDN</sequence>
<feature type="transmembrane region" description="Helical" evidence="6">
    <location>
        <begin position="116"/>
        <end position="134"/>
    </location>
</feature>
<dbReference type="PANTHER" id="PTHR23502">
    <property type="entry name" value="MAJOR FACILITATOR SUPERFAMILY"/>
    <property type="match status" value="1"/>
</dbReference>
<feature type="transmembrane region" description="Helical" evidence="6">
    <location>
        <begin position="356"/>
        <end position="377"/>
    </location>
</feature>
<evidence type="ECO:0000256" key="2">
    <source>
        <dbReference type="ARBA" id="ARBA00022692"/>
    </source>
</evidence>
<dbReference type="Pfam" id="PF07690">
    <property type="entry name" value="MFS_1"/>
    <property type="match status" value="1"/>
</dbReference>
<dbReference type="InterPro" id="IPR020846">
    <property type="entry name" value="MFS_dom"/>
</dbReference>
<feature type="transmembrane region" description="Helical" evidence="6">
    <location>
        <begin position="89"/>
        <end position="109"/>
    </location>
</feature>
<comment type="caution">
    <text evidence="8">The sequence shown here is derived from an EMBL/GenBank/DDBJ whole genome shotgun (WGS) entry which is preliminary data.</text>
</comment>
<evidence type="ECO:0000256" key="5">
    <source>
        <dbReference type="ARBA" id="ARBA00038347"/>
    </source>
</evidence>
<gene>
    <name evidence="8" type="ORF">EJ08DRAFT_654246</name>
</gene>
<comment type="subcellular location">
    <subcellularLocation>
        <location evidence="1">Membrane</location>
        <topology evidence="1">Multi-pass membrane protein</topology>
    </subcellularLocation>
</comment>
<feature type="transmembrane region" description="Helical" evidence="6">
    <location>
        <begin position="50"/>
        <end position="77"/>
    </location>
</feature>
<dbReference type="Gene3D" id="1.20.1250.20">
    <property type="entry name" value="MFS general substrate transporter like domains"/>
    <property type="match status" value="1"/>
</dbReference>
<dbReference type="OrthoDB" id="5296287at2759"/>
<name>A0A9P4TS11_9PEZI</name>
<evidence type="ECO:0000256" key="1">
    <source>
        <dbReference type="ARBA" id="ARBA00004141"/>
    </source>
</evidence>
<feature type="transmembrane region" description="Helical" evidence="6">
    <location>
        <begin position="414"/>
        <end position="434"/>
    </location>
</feature>
<protein>
    <submittedName>
        <fullName evidence="8">MFS general substrate transporter</fullName>
    </submittedName>
</protein>
<dbReference type="InterPro" id="IPR036259">
    <property type="entry name" value="MFS_trans_sf"/>
</dbReference>
<feature type="transmembrane region" description="Helical" evidence="6">
    <location>
        <begin position="140"/>
        <end position="163"/>
    </location>
</feature>
<dbReference type="FunFam" id="1.20.1250.20:FF:000509">
    <property type="entry name" value="MFS general substrate transporter"/>
    <property type="match status" value="1"/>
</dbReference>
<accession>A0A9P4TS11</accession>
<dbReference type="PROSITE" id="PS50850">
    <property type="entry name" value="MFS"/>
    <property type="match status" value="1"/>
</dbReference>
<evidence type="ECO:0000256" key="3">
    <source>
        <dbReference type="ARBA" id="ARBA00022989"/>
    </source>
</evidence>
<evidence type="ECO:0000313" key="8">
    <source>
        <dbReference type="EMBL" id="KAF2418676.1"/>
    </source>
</evidence>
<feature type="domain" description="Major facilitator superfamily (MFS) profile" evidence="7">
    <location>
        <begin position="50"/>
        <end position="473"/>
    </location>
</feature>
<dbReference type="SUPFAM" id="SSF103473">
    <property type="entry name" value="MFS general substrate transporter"/>
    <property type="match status" value="1"/>
</dbReference>
<feature type="transmembrane region" description="Helical" evidence="6">
    <location>
        <begin position="206"/>
        <end position="225"/>
    </location>
</feature>
<organism evidence="8 9">
    <name type="scientific">Tothia fuscella</name>
    <dbReference type="NCBI Taxonomy" id="1048955"/>
    <lineage>
        <taxon>Eukaryota</taxon>
        <taxon>Fungi</taxon>
        <taxon>Dikarya</taxon>
        <taxon>Ascomycota</taxon>
        <taxon>Pezizomycotina</taxon>
        <taxon>Dothideomycetes</taxon>
        <taxon>Pleosporomycetidae</taxon>
        <taxon>Venturiales</taxon>
        <taxon>Cylindrosympodiaceae</taxon>
        <taxon>Tothia</taxon>
    </lineage>
</organism>
<evidence type="ECO:0000259" key="7">
    <source>
        <dbReference type="PROSITE" id="PS50850"/>
    </source>
</evidence>
<evidence type="ECO:0000256" key="6">
    <source>
        <dbReference type="SAM" id="Phobius"/>
    </source>
</evidence>
<proteinExistence type="inferred from homology"/>
<dbReference type="AlphaFoldDB" id="A0A9P4TS11"/>
<keyword evidence="9" id="KW-1185">Reference proteome</keyword>
<dbReference type="GO" id="GO:0016020">
    <property type="term" value="C:membrane"/>
    <property type="evidence" value="ECO:0007669"/>
    <property type="project" value="UniProtKB-SubCell"/>
</dbReference>